<comment type="caution">
    <text evidence="2">The sequence shown here is derived from an EMBL/GenBank/DDBJ whole genome shotgun (WGS) entry which is preliminary data.</text>
</comment>
<evidence type="ECO:0000313" key="2">
    <source>
        <dbReference type="EMBL" id="KAD4180240.1"/>
    </source>
</evidence>
<dbReference type="EMBL" id="SZYD01000014">
    <property type="protein sequence ID" value="KAD4180240.1"/>
    <property type="molecule type" value="Genomic_DNA"/>
</dbReference>
<proteinExistence type="predicted"/>
<name>A0A5N6N1T0_9ASTR</name>
<protein>
    <submittedName>
        <fullName evidence="2">Uncharacterized protein</fullName>
    </submittedName>
</protein>
<evidence type="ECO:0000256" key="1">
    <source>
        <dbReference type="SAM" id="MobiDB-lite"/>
    </source>
</evidence>
<feature type="region of interest" description="Disordered" evidence="1">
    <location>
        <begin position="125"/>
        <end position="149"/>
    </location>
</feature>
<evidence type="ECO:0000313" key="3">
    <source>
        <dbReference type="Proteomes" id="UP000326396"/>
    </source>
</evidence>
<keyword evidence="3" id="KW-1185">Reference proteome</keyword>
<dbReference type="Proteomes" id="UP000326396">
    <property type="component" value="Linkage Group LG4"/>
</dbReference>
<accession>A0A5N6N1T0</accession>
<sequence>MVRPRKTLVRPIQGFGDYLGFSHVELQGSLAVGAGFVACGLQGSLQVADLQGSPNHRGFGHHSKGSATVGHEPVAIFAASPPSHEVKPVATIIYLFLHLLDGILNKLYSRDLRVERNVLAPRMLETDQKTPQISREKLEKTSRERGMCG</sequence>
<gene>
    <name evidence="2" type="ORF">E3N88_28831</name>
</gene>
<dbReference type="AlphaFoldDB" id="A0A5N6N1T0"/>
<organism evidence="2 3">
    <name type="scientific">Mikania micrantha</name>
    <name type="common">bitter vine</name>
    <dbReference type="NCBI Taxonomy" id="192012"/>
    <lineage>
        <taxon>Eukaryota</taxon>
        <taxon>Viridiplantae</taxon>
        <taxon>Streptophyta</taxon>
        <taxon>Embryophyta</taxon>
        <taxon>Tracheophyta</taxon>
        <taxon>Spermatophyta</taxon>
        <taxon>Magnoliopsida</taxon>
        <taxon>eudicotyledons</taxon>
        <taxon>Gunneridae</taxon>
        <taxon>Pentapetalae</taxon>
        <taxon>asterids</taxon>
        <taxon>campanulids</taxon>
        <taxon>Asterales</taxon>
        <taxon>Asteraceae</taxon>
        <taxon>Asteroideae</taxon>
        <taxon>Heliantheae alliance</taxon>
        <taxon>Eupatorieae</taxon>
        <taxon>Mikania</taxon>
    </lineage>
</organism>
<reference evidence="2 3" key="1">
    <citation type="submission" date="2019-05" db="EMBL/GenBank/DDBJ databases">
        <title>Mikania micrantha, genome provides insights into the molecular mechanism of rapid growth.</title>
        <authorList>
            <person name="Liu B."/>
        </authorList>
    </citation>
    <scope>NUCLEOTIDE SEQUENCE [LARGE SCALE GENOMIC DNA]</scope>
    <source>
        <strain evidence="2">NLD-2019</strain>
        <tissue evidence="2">Leaf</tissue>
    </source>
</reference>